<dbReference type="FunCoup" id="A0A7C8IXE5">
    <property type="interactions" value="683"/>
</dbReference>
<evidence type="ECO:0000256" key="3">
    <source>
        <dbReference type="ARBA" id="ARBA00023203"/>
    </source>
</evidence>
<proteinExistence type="inferred from homology"/>
<organism evidence="6 7">
    <name type="scientific">Xylaria multiplex</name>
    <dbReference type="NCBI Taxonomy" id="323545"/>
    <lineage>
        <taxon>Eukaryota</taxon>
        <taxon>Fungi</taxon>
        <taxon>Dikarya</taxon>
        <taxon>Ascomycota</taxon>
        <taxon>Pezizomycotina</taxon>
        <taxon>Sordariomycetes</taxon>
        <taxon>Xylariomycetidae</taxon>
        <taxon>Xylariales</taxon>
        <taxon>Xylariaceae</taxon>
        <taxon>Xylaria</taxon>
    </lineage>
</organism>
<dbReference type="Pfam" id="PF00022">
    <property type="entry name" value="Actin"/>
    <property type="match status" value="3"/>
</dbReference>
<dbReference type="InterPro" id="IPR004000">
    <property type="entry name" value="Actin"/>
</dbReference>
<name>A0A7C8IXE5_9PEZI</name>
<dbReference type="AlphaFoldDB" id="A0A7C8IXE5"/>
<dbReference type="GO" id="GO:0030479">
    <property type="term" value="C:actin cortical patch"/>
    <property type="evidence" value="ECO:0007669"/>
    <property type="project" value="UniProtKB-ARBA"/>
</dbReference>
<dbReference type="PANTHER" id="PTHR11937">
    <property type="entry name" value="ACTIN"/>
    <property type="match status" value="1"/>
</dbReference>
<protein>
    <recommendedName>
        <fullName evidence="4">Actin-related protein 3</fullName>
    </recommendedName>
</protein>
<gene>
    <name evidence="6" type="ORF">GQX73_g2052</name>
</gene>
<dbReference type="FunFam" id="3.30.420.40:FF:000058">
    <property type="entry name" value="Putative actin-related protein 5"/>
    <property type="match status" value="1"/>
</dbReference>
<dbReference type="InterPro" id="IPR043129">
    <property type="entry name" value="ATPase_NBD"/>
</dbReference>
<evidence type="ECO:0000256" key="1">
    <source>
        <dbReference type="ARBA" id="ARBA00022741"/>
    </source>
</evidence>
<dbReference type="SMART" id="SM00268">
    <property type="entry name" value="ACTIN"/>
    <property type="match status" value="1"/>
</dbReference>
<dbReference type="Gene3D" id="3.30.420.40">
    <property type="match status" value="3"/>
</dbReference>
<comment type="caution">
    <text evidence="6">The sequence shown here is derived from an EMBL/GenBank/DDBJ whole genome shotgun (WGS) entry which is preliminary data.</text>
</comment>
<comment type="similarity">
    <text evidence="5">Belongs to the actin family.</text>
</comment>
<dbReference type="OrthoDB" id="421448at2759"/>
<keyword evidence="2" id="KW-0067">ATP-binding</keyword>
<evidence type="ECO:0000256" key="4">
    <source>
        <dbReference type="ARBA" id="ARBA00023892"/>
    </source>
</evidence>
<dbReference type="CDD" id="cd10221">
    <property type="entry name" value="ASKHA_NBD_Arp3-like"/>
    <property type="match status" value="1"/>
</dbReference>
<accession>A0A7C8IXE5</accession>
<keyword evidence="7" id="KW-1185">Reference proteome</keyword>
<dbReference type="GO" id="GO:0003779">
    <property type="term" value="F:actin binding"/>
    <property type="evidence" value="ECO:0007669"/>
    <property type="project" value="UniProtKB-KW"/>
</dbReference>
<evidence type="ECO:0000313" key="7">
    <source>
        <dbReference type="Proteomes" id="UP000481858"/>
    </source>
</evidence>
<dbReference type="SUPFAM" id="SSF53067">
    <property type="entry name" value="Actin-like ATPase domain"/>
    <property type="match status" value="2"/>
</dbReference>
<sequence>MANQTPAVVMDNGTGFSKLGKMKLLLLRRGFVLRVAAKLRARTIGFAGNDSPSFVFPTAIATKGPAGGSGGTGSGRPAVANKPSFLTGGAGPTGHLSMKRGTEDLDFFIGDEALAASNGPGYGLHYPIRHGQVENWDHMERFWSNSIFKYLRVEPEDHHFLLTEPAVLALAASWTSTKVTDRSLTGTVIDSGDGVTHVIPVAEGYVIGSSIKSIPIAGRDITYFVQSLLRDRGEADSSLKTAQEIKEEHCYVCPDIVKEFSRYDRDRSRFLKHLVSHPGGRQVTVDVGYERFLAPEIFFNPEIYSSDFLTPLPVVVDGVIQSSPIDVRRGLYKNIVLSGGSTLYKDFGRRLQRDIKHLVDDRIRASEARSGGAKSGGLEVQVISHKRQRHGPWFGGSLLGQTPEFRSYCHTKAEYQEYGPSIVRRFALLGGPGGS</sequence>
<dbReference type="GO" id="GO:0034314">
    <property type="term" value="P:Arp2/3 complex-mediated actin nucleation"/>
    <property type="evidence" value="ECO:0007669"/>
    <property type="project" value="UniProtKB-ARBA"/>
</dbReference>
<dbReference type="Gene3D" id="3.90.640.10">
    <property type="entry name" value="Actin, Chain A, domain 4"/>
    <property type="match status" value="1"/>
</dbReference>
<dbReference type="GO" id="GO:0044396">
    <property type="term" value="P:actin cortical patch organization"/>
    <property type="evidence" value="ECO:0007669"/>
    <property type="project" value="UniProtKB-ARBA"/>
</dbReference>
<dbReference type="GO" id="GO:0005524">
    <property type="term" value="F:ATP binding"/>
    <property type="evidence" value="ECO:0007669"/>
    <property type="project" value="UniProtKB-KW"/>
</dbReference>
<evidence type="ECO:0000313" key="6">
    <source>
        <dbReference type="EMBL" id="KAF2971525.1"/>
    </source>
</evidence>
<evidence type="ECO:0000256" key="5">
    <source>
        <dbReference type="RuleBase" id="RU000487"/>
    </source>
</evidence>
<keyword evidence="1" id="KW-0547">Nucleotide-binding</keyword>
<reference evidence="6 7" key="1">
    <citation type="submission" date="2019-12" db="EMBL/GenBank/DDBJ databases">
        <title>Draft genome sequence of the ascomycete Xylaria multiplex DSM 110363.</title>
        <authorList>
            <person name="Buettner E."/>
            <person name="Kellner H."/>
        </authorList>
    </citation>
    <scope>NUCLEOTIDE SEQUENCE [LARGE SCALE GENOMIC DNA]</scope>
    <source>
        <strain evidence="6 7">DSM 110363</strain>
    </source>
</reference>
<dbReference type="FunFam" id="3.90.640.10:FF:000006">
    <property type="entry name" value="Actin-related protein 3 (ARP3)"/>
    <property type="match status" value="1"/>
</dbReference>
<dbReference type="GO" id="GO:0005885">
    <property type="term" value="C:Arp2/3 protein complex"/>
    <property type="evidence" value="ECO:0007669"/>
    <property type="project" value="UniProtKB-ARBA"/>
</dbReference>
<dbReference type="Proteomes" id="UP000481858">
    <property type="component" value="Unassembled WGS sequence"/>
</dbReference>
<evidence type="ECO:0000256" key="2">
    <source>
        <dbReference type="ARBA" id="ARBA00022840"/>
    </source>
</evidence>
<keyword evidence="3" id="KW-0009">Actin-binding</keyword>
<dbReference type="InParanoid" id="A0A7C8IXE5"/>
<dbReference type="EMBL" id="WUBL01000013">
    <property type="protein sequence ID" value="KAF2971525.1"/>
    <property type="molecule type" value="Genomic_DNA"/>
</dbReference>